<name>A0A328ZRH1_9BURK</name>
<proteinExistence type="predicted"/>
<keyword evidence="2" id="KW-1185">Reference proteome</keyword>
<protein>
    <submittedName>
        <fullName evidence="1">Uncharacterized protein</fullName>
    </submittedName>
</protein>
<evidence type="ECO:0000313" key="2">
    <source>
        <dbReference type="Proteomes" id="UP000248856"/>
    </source>
</evidence>
<accession>A0A328ZRH1</accession>
<dbReference type="EMBL" id="QLTA01000005">
    <property type="protein sequence ID" value="RAR85427.1"/>
    <property type="molecule type" value="Genomic_DNA"/>
</dbReference>
<dbReference type="AlphaFoldDB" id="A0A328ZRH1"/>
<evidence type="ECO:0000313" key="1">
    <source>
        <dbReference type="EMBL" id="RAR85427.1"/>
    </source>
</evidence>
<dbReference type="Proteomes" id="UP000248856">
    <property type="component" value="Unassembled WGS sequence"/>
</dbReference>
<gene>
    <name evidence="1" type="ORF">AX018_100555</name>
</gene>
<sequence>MPIGRLLPLLPVAMVPWSLKLLLLPLRLPFLLRLLLPLRHPHPHPLWPAR</sequence>
<comment type="caution">
    <text evidence="1">The sequence shown here is derived from an EMBL/GenBank/DDBJ whole genome shotgun (WGS) entry which is preliminary data.</text>
</comment>
<organism evidence="1 2">
    <name type="scientific">Paracidovorax anthurii</name>
    <dbReference type="NCBI Taxonomy" id="78229"/>
    <lineage>
        <taxon>Bacteria</taxon>
        <taxon>Pseudomonadati</taxon>
        <taxon>Pseudomonadota</taxon>
        <taxon>Betaproteobacteria</taxon>
        <taxon>Burkholderiales</taxon>
        <taxon>Comamonadaceae</taxon>
        <taxon>Paracidovorax</taxon>
    </lineage>
</organism>
<reference evidence="1 2" key="1">
    <citation type="submission" date="2018-06" db="EMBL/GenBank/DDBJ databases">
        <title>Genomic Encyclopedia of Archaeal and Bacterial Type Strains, Phase II (KMG-II): from individual species to whole genera.</title>
        <authorList>
            <person name="Goeker M."/>
        </authorList>
    </citation>
    <scope>NUCLEOTIDE SEQUENCE [LARGE SCALE GENOMIC DNA]</scope>
    <source>
        <strain evidence="1 2">CFPB 3232</strain>
    </source>
</reference>